<dbReference type="PANTHER" id="PTHR16026">
    <property type="entry name" value="CARTILAGE ACIDIC PROTEIN 1"/>
    <property type="match status" value="1"/>
</dbReference>
<keyword evidence="4" id="KW-1185">Reference proteome</keyword>
<dbReference type="Proteomes" id="UP001597168">
    <property type="component" value="Unassembled WGS sequence"/>
</dbReference>
<proteinExistence type="predicted"/>
<organism evidence="3 4">
    <name type="scientific">Saccharothrix hoggarensis</name>
    <dbReference type="NCBI Taxonomy" id="913853"/>
    <lineage>
        <taxon>Bacteria</taxon>
        <taxon>Bacillati</taxon>
        <taxon>Actinomycetota</taxon>
        <taxon>Actinomycetes</taxon>
        <taxon>Pseudonocardiales</taxon>
        <taxon>Pseudonocardiaceae</taxon>
        <taxon>Saccharothrix</taxon>
    </lineage>
</organism>
<dbReference type="InterPro" id="IPR011519">
    <property type="entry name" value="UnbV_ASPIC"/>
</dbReference>
<protein>
    <submittedName>
        <fullName evidence="3">CRTAC1 family protein</fullName>
    </submittedName>
</protein>
<gene>
    <name evidence="3" type="ORF">ACFQ3T_32110</name>
</gene>
<dbReference type="Pfam" id="PF01839">
    <property type="entry name" value="FG-GAP"/>
    <property type="match status" value="1"/>
</dbReference>
<sequence length="644" mass="68862">MTATTSRLRRHLAGFVAVALVISMYLVARLPGISSAEEESLASRYSFTPMTIALPEAARHQSIRTVNQDYEHISAWISSVGAAIAMNDLDGDGRSNDLCLVDPRSDQTVVTPTPGEGGDRYAPFALSESPLPMGAYIAPMGCVPADLNEDGRIDLLVHYWGRTPVVFLAKDGAGPLSAASYRPVELIPGDHSANGVYSGPVWNTNAATVGDFDGDGHQDVFIGNYFPDGSPVLDERVAGGVEMNRSMSHADNGGGKYVFRFVDGTSGAEPGVTFALDEEAIPEEARHGWSLAVSATDVDHDGLPELYIGNDFGHDRLLHNRSTPGDVRFTEVKGVRGPNDPKSKVLGNDSFKGMGVDFADFDHDGLYDLFVSNITTSWGIEESNFHFVNTAADRADLRARLGGGEAPWTDRSAQARTAWSGWGWDVKIADFDNSGDPVITQATGFVRGQVNRWPQLQELAAAHDALLDNPAWWPNLRPGDDLAGDQTLHFFAKGPDGAYTDLAPRLGLAVPVPTRGIATGDADADGRLDFAVARQWDAPVFYRNTSPTTGSYLQLSLVDEKGSAVIGAQVTATAAGVTHVGRVDGGSGHSGRRSHEVHIGLGGVTGQVPVLVQWRDRGGELRTQELSLASGRHTIELGAKAVER</sequence>
<dbReference type="InterPro" id="IPR013517">
    <property type="entry name" value="FG-GAP"/>
</dbReference>
<keyword evidence="1" id="KW-0732">Signal</keyword>
<reference evidence="4" key="1">
    <citation type="journal article" date="2019" name="Int. J. Syst. Evol. Microbiol.">
        <title>The Global Catalogue of Microorganisms (GCM) 10K type strain sequencing project: providing services to taxonomists for standard genome sequencing and annotation.</title>
        <authorList>
            <consortium name="The Broad Institute Genomics Platform"/>
            <consortium name="The Broad Institute Genome Sequencing Center for Infectious Disease"/>
            <person name="Wu L."/>
            <person name="Ma J."/>
        </authorList>
    </citation>
    <scope>NUCLEOTIDE SEQUENCE [LARGE SCALE GENOMIC DNA]</scope>
    <source>
        <strain evidence="4">CCUG 60214</strain>
    </source>
</reference>
<comment type="caution">
    <text evidence="3">The sequence shown here is derived from an EMBL/GenBank/DDBJ whole genome shotgun (WGS) entry which is preliminary data.</text>
</comment>
<dbReference type="RefSeq" id="WP_380729136.1">
    <property type="nucleotide sequence ID" value="NZ_JBHTLK010000280.1"/>
</dbReference>
<evidence type="ECO:0000256" key="1">
    <source>
        <dbReference type="ARBA" id="ARBA00022729"/>
    </source>
</evidence>
<accession>A0ABW3R4E3</accession>
<feature type="domain" description="ASPIC/UnbV" evidence="2">
    <location>
        <begin position="566"/>
        <end position="616"/>
    </location>
</feature>
<dbReference type="Pfam" id="PF07593">
    <property type="entry name" value="UnbV_ASPIC"/>
    <property type="match status" value="1"/>
</dbReference>
<dbReference type="InterPro" id="IPR028994">
    <property type="entry name" value="Integrin_alpha_N"/>
</dbReference>
<dbReference type="EMBL" id="JBHTLK010000280">
    <property type="protein sequence ID" value="MFD1151805.1"/>
    <property type="molecule type" value="Genomic_DNA"/>
</dbReference>
<dbReference type="Gene3D" id="2.130.10.130">
    <property type="entry name" value="Integrin alpha, N-terminal"/>
    <property type="match status" value="1"/>
</dbReference>
<evidence type="ECO:0000259" key="2">
    <source>
        <dbReference type="Pfam" id="PF07593"/>
    </source>
</evidence>
<dbReference type="SUPFAM" id="SSF69318">
    <property type="entry name" value="Integrin alpha N-terminal domain"/>
    <property type="match status" value="1"/>
</dbReference>
<dbReference type="PANTHER" id="PTHR16026:SF0">
    <property type="entry name" value="CARTILAGE ACIDIC PROTEIN 1"/>
    <property type="match status" value="1"/>
</dbReference>
<dbReference type="InterPro" id="IPR027039">
    <property type="entry name" value="Crtac1"/>
</dbReference>
<dbReference type="Pfam" id="PF13517">
    <property type="entry name" value="FG-GAP_3"/>
    <property type="match status" value="1"/>
</dbReference>
<evidence type="ECO:0000313" key="3">
    <source>
        <dbReference type="EMBL" id="MFD1151805.1"/>
    </source>
</evidence>
<name>A0ABW3R4E3_9PSEU</name>
<evidence type="ECO:0000313" key="4">
    <source>
        <dbReference type="Proteomes" id="UP001597168"/>
    </source>
</evidence>